<keyword evidence="1" id="KW-0472">Membrane</keyword>
<evidence type="ECO:0000313" key="2">
    <source>
        <dbReference type="EMBL" id="CAA9570449.1"/>
    </source>
</evidence>
<keyword evidence="1" id="KW-0812">Transmembrane</keyword>
<accession>A0A6J4VA37</accession>
<evidence type="ECO:0000256" key="1">
    <source>
        <dbReference type="SAM" id="Phobius"/>
    </source>
</evidence>
<organism evidence="2">
    <name type="scientific">uncultured Thermomicrobiales bacterium</name>
    <dbReference type="NCBI Taxonomy" id="1645740"/>
    <lineage>
        <taxon>Bacteria</taxon>
        <taxon>Pseudomonadati</taxon>
        <taxon>Thermomicrobiota</taxon>
        <taxon>Thermomicrobia</taxon>
        <taxon>Thermomicrobiales</taxon>
        <taxon>environmental samples</taxon>
    </lineage>
</organism>
<gene>
    <name evidence="2" type="ORF">AVDCRST_MAG19-2725</name>
</gene>
<feature type="transmembrane region" description="Helical" evidence="1">
    <location>
        <begin position="21"/>
        <end position="41"/>
    </location>
</feature>
<dbReference type="EMBL" id="CADCWL010000134">
    <property type="protein sequence ID" value="CAA9570449.1"/>
    <property type="molecule type" value="Genomic_DNA"/>
</dbReference>
<protein>
    <submittedName>
        <fullName evidence="2">Uncharacterized protein</fullName>
    </submittedName>
</protein>
<dbReference type="InterPro" id="IPR006311">
    <property type="entry name" value="TAT_signal"/>
</dbReference>
<dbReference type="AlphaFoldDB" id="A0A6J4VA37"/>
<name>A0A6J4VA37_9BACT</name>
<reference evidence="2" key="1">
    <citation type="submission" date="2020-02" db="EMBL/GenBank/DDBJ databases">
        <authorList>
            <person name="Meier V. D."/>
        </authorList>
    </citation>
    <scope>NUCLEOTIDE SEQUENCE</scope>
    <source>
        <strain evidence="2">AVDCRST_MAG19</strain>
    </source>
</reference>
<sequence>MDAERFDHLTRALASGRSRRSLLKGLTGTAVAGPLAGTAWLGSSSAISRPGARAACVG</sequence>
<dbReference type="PROSITE" id="PS51318">
    <property type="entry name" value="TAT"/>
    <property type="match status" value="1"/>
</dbReference>
<keyword evidence="1" id="KW-1133">Transmembrane helix</keyword>
<proteinExistence type="predicted"/>